<protein>
    <submittedName>
        <fullName evidence="3">DUF4394 domain-containing protein</fullName>
    </submittedName>
</protein>
<dbReference type="Pfam" id="PF14339">
    <property type="entry name" value="DUF4394"/>
    <property type="match status" value="1"/>
</dbReference>
<reference evidence="3 4" key="1">
    <citation type="submission" date="2022-10" db="EMBL/GenBank/DDBJ databases">
        <title>Luteolibacter arcticus strain CCTCC AB 2014275, whole genome shotgun sequencing project.</title>
        <authorList>
            <person name="Zhao G."/>
            <person name="Shen L."/>
        </authorList>
    </citation>
    <scope>NUCLEOTIDE SEQUENCE [LARGE SCALE GENOMIC DNA]</scope>
    <source>
        <strain evidence="3 4">CCTCC AB 2014275</strain>
    </source>
</reference>
<keyword evidence="1" id="KW-0732">Signal</keyword>
<sequence length="294" mass="29365">MSSLSFSLPAIAFGLFVSSANAVTIYTIGSDNSFYSFDSAAPGAVSQVGTSGAATGYVDVDIYGANGALYGITGSGAGSRINTANGTSTSAWTPNTNPITGSVNAFDFNPFADRVRVISNGGANNYRIQPDVASLPQTVTNPGGVLVDGGFTFTDSLGGARAGITVLGAGYTNPGDNPGSAVLYTLSSDGFLNSHTTPAGTFGNGVAVSAFGLGFTPTGSGFDIDLTNTGYALANVAGVTNLYTINLTTGISNLVGAVGNTPGLTFTGLAIVPEPSTALLGVLGGLALVRRRRN</sequence>
<name>A0ABT3GFP0_9BACT</name>
<dbReference type="InterPro" id="IPR025507">
    <property type="entry name" value="DUF4394"/>
</dbReference>
<feature type="signal peptide" evidence="1">
    <location>
        <begin position="1"/>
        <end position="22"/>
    </location>
</feature>
<accession>A0ABT3GFP0</accession>
<dbReference type="NCBIfam" id="TIGR02595">
    <property type="entry name" value="PEP_CTERM"/>
    <property type="match status" value="1"/>
</dbReference>
<dbReference type="InterPro" id="IPR013424">
    <property type="entry name" value="Ice-binding_C"/>
</dbReference>
<keyword evidence="4" id="KW-1185">Reference proteome</keyword>
<organism evidence="3 4">
    <name type="scientific">Luteolibacter arcticus</name>
    <dbReference type="NCBI Taxonomy" id="1581411"/>
    <lineage>
        <taxon>Bacteria</taxon>
        <taxon>Pseudomonadati</taxon>
        <taxon>Verrucomicrobiota</taxon>
        <taxon>Verrucomicrobiia</taxon>
        <taxon>Verrucomicrobiales</taxon>
        <taxon>Verrucomicrobiaceae</taxon>
        <taxon>Luteolibacter</taxon>
    </lineage>
</organism>
<evidence type="ECO:0000313" key="3">
    <source>
        <dbReference type="EMBL" id="MCW1922442.1"/>
    </source>
</evidence>
<proteinExistence type="predicted"/>
<dbReference type="EMBL" id="JAPDDT010000002">
    <property type="protein sequence ID" value="MCW1922442.1"/>
    <property type="molecule type" value="Genomic_DNA"/>
</dbReference>
<comment type="caution">
    <text evidence="3">The sequence shown here is derived from an EMBL/GenBank/DDBJ whole genome shotgun (WGS) entry which is preliminary data.</text>
</comment>
<evidence type="ECO:0000259" key="2">
    <source>
        <dbReference type="Pfam" id="PF14339"/>
    </source>
</evidence>
<feature type="chain" id="PRO_5046153895" evidence="1">
    <location>
        <begin position="23"/>
        <end position="294"/>
    </location>
</feature>
<dbReference type="Proteomes" id="UP001320876">
    <property type="component" value="Unassembled WGS sequence"/>
</dbReference>
<evidence type="ECO:0000313" key="4">
    <source>
        <dbReference type="Proteomes" id="UP001320876"/>
    </source>
</evidence>
<feature type="domain" description="DUF4394" evidence="2">
    <location>
        <begin position="35"/>
        <end position="269"/>
    </location>
</feature>
<evidence type="ECO:0000256" key="1">
    <source>
        <dbReference type="SAM" id="SignalP"/>
    </source>
</evidence>
<dbReference type="RefSeq" id="WP_264486550.1">
    <property type="nucleotide sequence ID" value="NZ_JAPDDT010000002.1"/>
</dbReference>
<gene>
    <name evidence="3" type="ORF">OKA05_07740</name>
</gene>